<dbReference type="EMBL" id="JAAILW010000007">
    <property type="protein sequence ID" value="NSC26757.1"/>
    <property type="molecule type" value="Genomic_DNA"/>
</dbReference>
<dbReference type="EMBL" id="WKQV01000003">
    <property type="protein sequence ID" value="MSD26434.1"/>
    <property type="molecule type" value="Genomic_DNA"/>
</dbReference>
<keyword evidence="5" id="KW-1185">Reference proteome</keyword>
<dbReference type="Proteomes" id="UP000465607">
    <property type="component" value="Unassembled WGS sequence"/>
</dbReference>
<gene>
    <name evidence="4" type="ORF">G4319_05250</name>
    <name evidence="3" type="ORF">GKE44_04450</name>
    <name evidence="2" type="ORF">T1815_00241</name>
</gene>
<evidence type="ECO:0000313" key="3">
    <source>
        <dbReference type="EMBL" id="MSD26434.1"/>
    </source>
</evidence>
<dbReference type="Proteomes" id="UP000049472">
    <property type="component" value="Unassembled WGS sequence"/>
</dbReference>
<accession>A0A0M6WZ43</accession>
<evidence type="ECO:0000313" key="4">
    <source>
        <dbReference type="EMBL" id="NSC26757.1"/>
    </source>
</evidence>
<dbReference type="Proteomes" id="UP001193670">
    <property type="component" value="Unassembled WGS sequence"/>
</dbReference>
<evidence type="ECO:0000256" key="1">
    <source>
        <dbReference type="ARBA" id="ARBA00005397"/>
    </source>
</evidence>
<dbReference type="RefSeq" id="WP_055062716.1">
    <property type="nucleotide sequence ID" value="NZ_CP100127.1"/>
</dbReference>
<reference evidence="5" key="2">
    <citation type="submission" date="2015-05" db="EMBL/GenBank/DDBJ databases">
        <authorList>
            <consortium name="Pathogen Informatics"/>
        </authorList>
    </citation>
    <scope>NUCLEOTIDE SEQUENCE [LARGE SCALE GENOMIC DNA]</scope>
    <source>
        <strain evidence="5">T1-815</strain>
    </source>
</reference>
<proteinExistence type="inferred from homology"/>
<evidence type="ECO:0000313" key="5">
    <source>
        <dbReference type="Proteomes" id="UP000049472"/>
    </source>
</evidence>
<dbReference type="EMBL" id="CVRQ01000058">
    <property type="protein sequence ID" value="CRL41967.1"/>
    <property type="molecule type" value="Genomic_DNA"/>
</dbReference>
<dbReference type="PANTHER" id="PTHR39161">
    <property type="entry name" value="ADAPTER PROTEIN MECA"/>
    <property type="match status" value="1"/>
</dbReference>
<comment type="similarity">
    <text evidence="1">Belongs to the MecA family.</text>
</comment>
<protein>
    <submittedName>
        <fullName evidence="3">Adaptor protein MecA</fullName>
    </submittedName>
</protein>
<dbReference type="Gene3D" id="3.30.70.1950">
    <property type="match status" value="1"/>
</dbReference>
<name>A0A0M6WZ43_9FIRM</name>
<evidence type="ECO:0000313" key="2">
    <source>
        <dbReference type="EMBL" id="CRL41967.1"/>
    </source>
</evidence>
<sequence length="246" mass="28096">MKIEKVNDNQIRCTLTREDLEDRHIKISELAYGSAKAKSLFKDMVEQANYEFGFETNDIPLMVEAIPLPSESIVLIITKVEYPDELDTRFSKFSEADDDFTDLGNAGQPPVIKGAADILELFERIKKENEKTADSEQSTDDITEEQAEADVVKLFVFDKFDDVRRISHVLDGFYSGRNDLYRDASSNKYYLVAHKSEHTPKEFNKVCNIISEYAYQKNYVPANEAFFKEHGNVIIEEAAIQTLAVL</sequence>
<dbReference type="Pfam" id="PF05389">
    <property type="entry name" value="MecA"/>
    <property type="match status" value="1"/>
</dbReference>
<reference evidence="3 6" key="3">
    <citation type="journal article" date="2019" name="Nat. Med.">
        <title>A library of human gut bacterial isolates paired with longitudinal multiomics data enables mechanistic microbiome research.</title>
        <authorList>
            <person name="Poyet M."/>
            <person name="Groussin M."/>
            <person name="Gibbons S.M."/>
            <person name="Avila-Pacheco J."/>
            <person name="Jiang X."/>
            <person name="Kearney S.M."/>
            <person name="Perrotta A.R."/>
            <person name="Berdy B."/>
            <person name="Zhao S."/>
            <person name="Lieberman T.D."/>
            <person name="Swanson P.K."/>
            <person name="Smith M."/>
            <person name="Roesemann S."/>
            <person name="Alexander J.E."/>
            <person name="Rich S.A."/>
            <person name="Livny J."/>
            <person name="Vlamakis H."/>
            <person name="Clish C."/>
            <person name="Bullock K."/>
            <person name="Deik A."/>
            <person name="Scott J."/>
            <person name="Pierce K.A."/>
            <person name="Xavier R.J."/>
            <person name="Alm E.J."/>
        </authorList>
    </citation>
    <scope>NUCLEOTIDE SEQUENCE [LARGE SCALE GENOMIC DNA]</scope>
    <source>
        <strain evidence="3 6">BIOML-A5</strain>
    </source>
</reference>
<organism evidence="2 5">
    <name type="scientific">Agathobacter rectalis</name>
    <dbReference type="NCBI Taxonomy" id="39491"/>
    <lineage>
        <taxon>Bacteria</taxon>
        <taxon>Bacillati</taxon>
        <taxon>Bacillota</taxon>
        <taxon>Clostridia</taxon>
        <taxon>Lachnospirales</taxon>
        <taxon>Lachnospiraceae</taxon>
        <taxon>Agathobacter</taxon>
    </lineage>
</organism>
<dbReference type="InterPro" id="IPR038471">
    <property type="entry name" value="MecA_C_sf"/>
</dbReference>
<evidence type="ECO:0000313" key="6">
    <source>
        <dbReference type="Proteomes" id="UP000465607"/>
    </source>
</evidence>
<reference evidence="2" key="1">
    <citation type="submission" date="2015-05" db="EMBL/GenBank/DDBJ databases">
        <authorList>
            <person name="Wang D.B."/>
            <person name="Wang M."/>
        </authorList>
    </citation>
    <scope>NUCLEOTIDE SEQUENCE [LARGE SCALE GENOMIC DNA]</scope>
    <source>
        <strain evidence="2">T1-815</strain>
    </source>
</reference>
<dbReference type="InterPro" id="IPR008681">
    <property type="entry name" value="Neg-reg_MecA"/>
</dbReference>
<reference evidence="4" key="5">
    <citation type="submission" date="2020-02" db="EMBL/GenBank/DDBJ databases">
        <authorList>
            <person name="Littmann E."/>
            <person name="Sorbara M."/>
        </authorList>
    </citation>
    <scope>NUCLEOTIDE SEQUENCE</scope>
    <source>
        <strain evidence="4">MSK.17.79</strain>
    </source>
</reference>
<reference evidence="4" key="4">
    <citation type="journal article" date="2020" name="Cell Host Microbe">
        <title>Functional and Genomic Variation between Human-Derived Isolates of Lachnospiraceae Reveals Inter- and Intra-Species Diversity.</title>
        <authorList>
            <person name="Sorbara M.T."/>
            <person name="Littmann E.R."/>
            <person name="Fontana E."/>
            <person name="Moody T.U."/>
            <person name="Kohout C.E."/>
            <person name="Gjonbalaj M."/>
            <person name="Eaton V."/>
            <person name="Seok R."/>
            <person name="Leiner I.M."/>
            <person name="Pamer E.G."/>
        </authorList>
    </citation>
    <scope>NUCLEOTIDE SEQUENCE</scope>
    <source>
        <strain evidence="4">MSK.17.79</strain>
    </source>
</reference>
<dbReference type="AlphaFoldDB" id="A0A0M6WZ43"/>
<dbReference type="PANTHER" id="PTHR39161:SF1">
    <property type="entry name" value="ADAPTER PROTEIN MECA 1"/>
    <property type="match status" value="1"/>
</dbReference>